<dbReference type="InterPro" id="IPR000073">
    <property type="entry name" value="AB_hydrolase_1"/>
</dbReference>
<keyword evidence="3" id="KW-1185">Reference proteome</keyword>
<dbReference type="InterPro" id="IPR029058">
    <property type="entry name" value="AB_hydrolase_fold"/>
</dbReference>
<dbReference type="GO" id="GO:0016787">
    <property type="term" value="F:hydrolase activity"/>
    <property type="evidence" value="ECO:0007669"/>
    <property type="project" value="UniProtKB-KW"/>
</dbReference>
<dbReference type="EMBL" id="CP151510">
    <property type="protein sequence ID" value="WZN64786.1"/>
    <property type="molecule type" value="Genomic_DNA"/>
</dbReference>
<protein>
    <submittedName>
        <fullName evidence="2">AB hydrolase-1 domain-containing protein</fullName>
    </submittedName>
</protein>
<sequence>MEAQVKSEGETRTLLAVRDVQLECVMHRNAYASSKPEEAVAVVILHPYSWLGGSMYDHVVRALYSAFASTGKFNTVLAYNSRGVGKSSGRASMYGAKKEVEDLRALCRSLLGNLTHPPAKIVLVGYSHGSCVAAGASMEPYVTGVCAVSPPVGALASSALGLKDLWKVFCEAQAPKFVALGTADTFCSEKALRKKSQGSNADIKIYRGADHFWSSTGALQALQSNLLEWVCKTLLV</sequence>
<dbReference type="AlphaFoldDB" id="A0AAX4PG80"/>
<evidence type="ECO:0000313" key="3">
    <source>
        <dbReference type="Proteomes" id="UP001472866"/>
    </source>
</evidence>
<evidence type="ECO:0000259" key="1">
    <source>
        <dbReference type="Pfam" id="PF12697"/>
    </source>
</evidence>
<reference evidence="2 3" key="1">
    <citation type="submission" date="2024-03" db="EMBL/GenBank/DDBJ databases">
        <title>Complete genome sequence of the green alga Chloropicon roscoffensis RCC1871.</title>
        <authorList>
            <person name="Lemieux C."/>
            <person name="Pombert J.-F."/>
            <person name="Otis C."/>
            <person name="Turmel M."/>
        </authorList>
    </citation>
    <scope>NUCLEOTIDE SEQUENCE [LARGE SCALE GENOMIC DNA]</scope>
    <source>
        <strain evidence="2 3">RCC1871</strain>
    </source>
</reference>
<keyword evidence="2" id="KW-0378">Hydrolase</keyword>
<organism evidence="2 3">
    <name type="scientific">Chloropicon roscoffensis</name>
    <dbReference type="NCBI Taxonomy" id="1461544"/>
    <lineage>
        <taxon>Eukaryota</taxon>
        <taxon>Viridiplantae</taxon>
        <taxon>Chlorophyta</taxon>
        <taxon>Chloropicophyceae</taxon>
        <taxon>Chloropicales</taxon>
        <taxon>Chloropicaceae</taxon>
        <taxon>Chloropicon</taxon>
    </lineage>
</organism>
<dbReference type="PANTHER" id="PTHR42103:SF2">
    <property type="entry name" value="AB HYDROLASE-1 DOMAIN-CONTAINING PROTEIN"/>
    <property type="match status" value="1"/>
</dbReference>
<proteinExistence type="predicted"/>
<dbReference type="Pfam" id="PF12697">
    <property type="entry name" value="Abhydrolase_6"/>
    <property type="match status" value="1"/>
</dbReference>
<gene>
    <name evidence="2" type="ORF">HKI87_10g63430</name>
</gene>
<accession>A0AAX4PG80</accession>
<dbReference type="PANTHER" id="PTHR42103">
    <property type="entry name" value="ALPHA/BETA-HYDROLASES SUPERFAMILY PROTEIN"/>
    <property type="match status" value="1"/>
</dbReference>
<dbReference type="Proteomes" id="UP001472866">
    <property type="component" value="Chromosome 10"/>
</dbReference>
<evidence type="ECO:0000313" key="2">
    <source>
        <dbReference type="EMBL" id="WZN64786.1"/>
    </source>
</evidence>
<dbReference type="SUPFAM" id="SSF53474">
    <property type="entry name" value="alpha/beta-Hydrolases"/>
    <property type="match status" value="1"/>
</dbReference>
<feature type="domain" description="AB hydrolase-1" evidence="1">
    <location>
        <begin position="42"/>
        <end position="157"/>
    </location>
</feature>
<dbReference type="Gene3D" id="3.40.50.1820">
    <property type="entry name" value="alpha/beta hydrolase"/>
    <property type="match status" value="1"/>
</dbReference>
<name>A0AAX4PG80_9CHLO</name>